<reference evidence="1" key="1">
    <citation type="submission" date="2023-05" db="EMBL/GenBank/DDBJ databases">
        <authorList>
            <consortium name="ELIXIR-Norway"/>
        </authorList>
    </citation>
    <scope>NUCLEOTIDE SEQUENCE</scope>
</reference>
<reference evidence="1" key="2">
    <citation type="submission" date="2025-03" db="EMBL/GenBank/DDBJ databases">
        <authorList>
            <consortium name="ELIXIR-Norway"/>
            <consortium name="Elixir Norway"/>
        </authorList>
    </citation>
    <scope>NUCLEOTIDE SEQUENCE</scope>
</reference>
<protein>
    <submittedName>
        <fullName evidence="1">Uncharacterized protein</fullName>
    </submittedName>
</protein>
<accession>A0AC59YD34</accession>
<organism evidence="1 2">
    <name type="scientific">Rangifer tarandus platyrhynchus</name>
    <name type="common">Svalbard reindeer</name>
    <dbReference type="NCBI Taxonomy" id="3082113"/>
    <lineage>
        <taxon>Eukaryota</taxon>
        <taxon>Metazoa</taxon>
        <taxon>Chordata</taxon>
        <taxon>Craniata</taxon>
        <taxon>Vertebrata</taxon>
        <taxon>Euteleostomi</taxon>
        <taxon>Mammalia</taxon>
        <taxon>Eutheria</taxon>
        <taxon>Laurasiatheria</taxon>
        <taxon>Artiodactyla</taxon>
        <taxon>Ruminantia</taxon>
        <taxon>Pecora</taxon>
        <taxon>Cervidae</taxon>
        <taxon>Odocoileinae</taxon>
        <taxon>Rangifer</taxon>
    </lineage>
</organism>
<sequence length="61" mass="6155">MGIHSGGPGGTSLNPCHEPETEGSGGYCGLWEQIQAGVQVAGGAPEAQHSALPSQGQRQLQ</sequence>
<evidence type="ECO:0000313" key="2">
    <source>
        <dbReference type="Proteomes" id="UP001162501"/>
    </source>
</evidence>
<name>A0AC59YD34_RANTA</name>
<dbReference type="EMBL" id="OX596096">
    <property type="protein sequence ID" value="CAM9575824.1"/>
    <property type="molecule type" value="Genomic_DNA"/>
</dbReference>
<feature type="non-terminal residue" evidence="1">
    <location>
        <position position="61"/>
    </location>
</feature>
<evidence type="ECO:0000313" key="1">
    <source>
        <dbReference type="EMBL" id="CAM9575824.1"/>
    </source>
</evidence>
<gene>
    <name evidence="1" type="ORF">MRATA1EN22A_LOCUS4474</name>
</gene>
<dbReference type="Proteomes" id="UP001162501">
    <property type="component" value="Chromosome 12"/>
</dbReference>
<feature type="non-terminal residue" evidence="1">
    <location>
        <position position="1"/>
    </location>
</feature>
<proteinExistence type="predicted"/>